<evidence type="ECO:0000256" key="2">
    <source>
        <dbReference type="ARBA" id="ARBA00022676"/>
    </source>
</evidence>
<accession>A0AAV1IDN8</accession>
<dbReference type="GO" id="GO:0016020">
    <property type="term" value="C:membrane"/>
    <property type="evidence" value="ECO:0007669"/>
    <property type="project" value="UniProtKB-SubCell"/>
</dbReference>
<dbReference type="InterPro" id="IPR003406">
    <property type="entry name" value="Glyco_trans_14"/>
</dbReference>
<comment type="caution">
    <text evidence="7">The sequence shown here is derived from an EMBL/GenBank/DDBJ whole genome shotgun (WGS) entry which is preliminary data.</text>
</comment>
<evidence type="ECO:0000256" key="3">
    <source>
        <dbReference type="ARBA" id="ARBA00022679"/>
    </source>
</evidence>
<keyword evidence="2" id="KW-0328">Glycosyltransferase</keyword>
<dbReference type="PANTHER" id="PTHR31042">
    <property type="entry name" value="CORE-2/I-BRANCHING BETA-1,6-N-ACETYLGLUCOSAMINYLTRANSFERASE FAMILY PROTEIN-RELATED"/>
    <property type="match status" value="1"/>
</dbReference>
<organism evidence="7 8">
    <name type="scientific">Coccomyxa viridis</name>
    <dbReference type="NCBI Taxonomy" id="1274662"/>
    <lineage>
        <taxon>Eukaryota</taxon>
        <taxon>Viridiplantae</taxon>
        <taxon>Chlorophyta</taxon>
        <taxon>core chlorophytes</taxon>
        <taxon>Trebouxiophyceae</taxon>
        <taxon>Trebouxiophyceae incertae sedis</taxon>
        <taxon>Coccomyxaceae</taxon>
        <taxon>Coccomyxa</taxon>
    </lineage>
</organism>
<reference evidence="7 8" key="1">
    <citation type="submission" date="2023-10" db="EMBL/GenBank/DDBJ databases">
        <authorList>
            <person name="Maclean D."/>
            <person name="Macfadyen A."/>
        </authorList>
    </citation>
    <scope>NUCLEOTIDE SEQUENCE [LARGE SCALE GENOMIC DNA]</scope>
</reference>
<name>A0AAV1IDN8_9CHLO</name>
<dbReference type="InterPro" id="IPR044174">
    <property type="entry name" value="BC10-like"/>
</dbReference>
<evidence type="ECO:0000256" key="1">
    <source>
        <dbReference type="ARBA" id="ARBA00004606"/>
    </source>
</evidence>
<feature type="chain" id="PRO_5043718303" evidence="6">
    <location>
        <begin position="23"/>
        <end position="453"/>
    </location>
</feature>
<keyword evidence="5" id="KW-0325">Glycoprotein</keyword>
<dbReference type="PANTHER" id="PTHR31042:SF150">
    <property type="entry name" value="OS06G0661900 PROTEIN"/>
    <property type="match status" value="1"/>
</dbReference>
<evidence type="ECO:0000256" key="5">
    <source>
        <dbReference type="ARBA" id="ARBA00023180"/>
    </source>
</evidence>
<protein>
    <submittedName>
        <fullName evidence="7">Uncharacterized protein</fullName>
    </submittedName>
</protein>
<keyword evidence="8" id="KW-1185">Reference proteome</keyword>
<keyword evidence="6" id="KW-0732">Signal</keyword>
<dbReference type="Proteomes" id="UP001314263">
    <property type="component" value="Unassembled WGS sequence"/>
</dbReference>
<dbReference type="EMBL" id="CAUYUE010000010">
    <property type="protein sequence ID" value="CAK0784365.1"/>
    <property type="molecule type" value="Genomic_DNA"/>
</dbReference>
<evidence type="ECO:0000256" key="4">
    <source>
        <dbReference type="ARBA" id="ARBA00023136"/>
    </source>
</evidence>
<evidence type="ECO:0000313" key="7">
    <source>
        <dbReference type="EMBL" id="CAK0784365.1"/>
    </source>
</evidence>
<dbReference type="Pfam" id="PF02485">
    <property type="entry name" value="Branch"/>
    <property type="match status" value="1"/>
</dbReference>
<evidence type="ECO:0000256" key="6">
    <source>
        <dbReference type="SAM" id="SignalP"/>
    </source>
</evidence>
<keyword evidence="3" id="KW-0808">Transferase</keyword>
<dbReference type="GO" id="GO:0016757">
    <property type="term" value="F:glycosyltransferase activity"/>
    <property type="evidence" value="ECO:0007669"/>
    <property type="project" value="UniProtKB-KW"/>
</dbReference>
<feature type="signal peptide" evidence="6">
    <location>
        <begin position="1"/>
        <end position="22"/>
    </location>
</feature>
<proteinExistence type="predicted"/>
<gene>
    <name evidence="7" type="ORF">CVIRNUC_007569</name>
</gene>
<evidence type="ECO:0000313" key="8">
    <source>
        <dbReference type="Proteomes" id="UP001314263"/>
    </source>
</evidence>
<sequence>MQCAAAFSVVVTVVCLVALTSGKMHCLLDAKHCGDIGEGGAAQALLPPAGARPGALAHRTLSSNPTVREKCAAQGPVIPRVAFLFMTRGTVVHEPMWKEWFRSAVGLIPIDVIRNHNCSESVFSDIASACIPDQNPQNILGSQHLFSVYIHIPPGQPGHPKGSLFHGLEIPVHIKASWGGFELVDIAKALFGAALQDPANQKMVLLSESCLPLYPPTLTYAQLISEPKSRINACSNEGARWQAMPWRWHPKMARAKDAQITPALWRKTSQWIALERELAAAVAGDTAVANMFRQSCLEVDWDDELERHYECYSDEHYMPVLLAFKGLENKTDCVGSLTNVDWSENKPHPWSYTPEEVNVATIRRLRAREGCYPAAALRLAKHVFMEAGAPQSDSYCRAGAPWAPVLLGPHCSLIARKFPENTASQVHALYSNCSADLGMLGCPGDDLVFGQQL</sequence>
<keyword evidence="4" id="KW-0472">Membrane</keyword>
<comment type="subcellular location">
    <subcellularLocation>
        <location evidence="1">Membrane</location>
        <topology evidence="1">Single-pass type II membrane protein</topology>
    </subcellularLocation>
</comment>
<dbReference type="AlphaFoldDB" id="A0AAV1IDN8"/>